<evidence type="ECO:0000256" key="1">
    <source>
        <dbReference type="SAM" id="SignalP"/>
    </source>
</evidence>
<proteinExistence type="predicted"/>
<dbReference type="AlphaFoldDB" id="A0AA40D972"/>
<comment type="caution">
    <text evidence="2">The sequence shown here is derived from an EMBL/GenBank/DDBJ whole genome shotgun (WGS) entry which is preliminary data.</text>
</comment>
<evidence type="ECO:0008006" key="4">
    <source>
        <dbReference type="Google" id="ProtNLM"/>
    </source>
</evidence>
<sequence>MKSFAAIILTALLGSAAAAPLEPRVDAQEFDLSEFTAGCIPHGTLCTIRFKVATNQMPYATECGFAGTPLGTSSLPDTGFATCTDPSIIWSFRRVQTADATGPAPFYELALSNAGQNIAAAKFWPASAFPILQSGASFYQQYNGEQRFVIHQ</sequence>
<keyword evidence="3" id="KW-1185">Reference proteome</keyword>
<dbReference type="EMBL" id="JAULSY010000115">
    <property type="protein sequence ID" value="KAK0665221.1"/>
    <property type="molecule type" value="Genomic_DNA"/>
</dbReference>
<dbReference type="Proteomes" id="UP001174997">
    <property type="component" value="Unassembled WGS sequence"/>
</dbReference>
<name>A0AA40D972_9PEZI</name>
<evidence type="ECO:0000313" key="3">
    <source>
        <dbReference type="Proteomes" id="UP001174997"/>
    </source>
</evidence>
<organism evidence="2 3">
    <name type="scientific">Cercophora samala</name>
    <dbReference type="NCBI Taxonomy" id="330535"/>
    <lineage>
        <taxon>Eukaryota</taxon>
        <taxon>Fungi</taxon>
        <taxon>Dikarya</taxon>
        <taxon>Ascomycota</taxon>
        <taxon>Pezizomycotina</taxon>
        <taxon>Sordariomycetes</taxon>
        <taxon>Sordariomycetidae</taxon>
        <taxon>Sordariales</taxon>
        <taxon>Lasiosphaeriaceae</taxon>
        <taxon>Cercophora</taxon>
    </lineage>
</organism>
<reference evidence="2" key="1">
    <citation type="submission" date="2023-06" db="EMBL/GenBank/DDBJ databases">
        <title>Genome-scale phylogeny and comparative genomics of the fungal order Sordariales.</title>
        <authorList>
            <consortium name="Lawrence Berkeley National Laboratory"/>
            <person name="Hensen N."/>
            <person name="Bonometti L."/>
            <person name="Westerberg I."/>
            <person name="Brannstrom I.O."/>
            <person name="Guillou S."/>
            <person name="Cros-Aarteil S."/>
            <person name="Calhoun S."/>
            <person name="Haridas S."/>
            <person name="Kuo A."/>
            <person name="Mondo S."/>
            <person name="Pangilinan J."/>
            <person name="Riley R."/>
            <person name="Labutti K."/>
            <person name="Andreopoulos B."/>
            <person name="Lipzen A."/>
            <person name="Chen C."/>
            <person name="Yanf M."/>
            <person name="Daum C."/>
            <person name="Ng V."/>
            <person name="Clum A."/>
            <person name="Steindorff A."/>
            <person name="Ohm R."/>
            <person name="Martin F."/>
            <person name="Silar P."/>
            <person name="Natvig D."/>
            <person name="Lalanne C."/>
            <person name="Gautier V."/>
            <person name="Ament-Velasquez S.L."/>
            <person name="Kruys A."/>
            <person name="Hutchinson M.I."/>
            <person name="Powell A.J."/>
            <person name="Barry K."/>
            <person name="Miller A.N."/>
            <person name="Grigoriev I.V."/>
            <person name="Debuchy R."/>
            <person name="Gladieux P."/>
            <person name="Thoren M.H."/>
            <person name="Johannesson H."/>
        </authorList>
    </citation>
    <scope>NUCLEOTIDE SEQUENCE</scope>
    <source>
        <strain evidence="2">CBS 307.81</strain>
    </source>
</reference>
<feature type="chain" id="PRO_5041401200" description="Hypersensitive response-inducing protein" evidence="1">
    <location>
        <begin position="19"/>
        <end position="152"/>
    </location>
</feature>
<accession>A0AA40D972</accession>
<gene>
    <name evidence="2" type="ORF">QBC41DRAFT_367737</name>
</gene>
<keyword evidence="1" id="KW-0732">Signal</keyword>
<feature type="signal peptide" evidence="1">
    <location>
        <begin position="1"/>
        <end position="18"/>
    </location>
</feature>
<protein>
    <recommendedName>
        <fullName evidence="4">Hypersensitive response-inducing protein</fullName>
    </recommendedName>
</protein>
<evidence type="ECO:0000313" key="2">
    <source>
        <dbReference type="EMBL" id="KAK0665221.1"/>
    </source>
</evidence>